<protein>
    <submittedName>
        <fullName evidence="1">Transcriptional regulator, BadM/Rrf2 family</fullName>
    </submittedName>
</protein>
<dbReference type="InterPro" id="IPR036388">
    <property type="entry name" value="WH-like_DNA-bd_sf"/>
</dbReference>
<organism evidence="1">
    <name type="scientific">uncultured Sporomusa sp</name>
    <dbReference type="NCBI Taxonomy" id="307249"/>
    <lineage>
        <taxon>Bacteria</taxon>
        <taxon>Bacillati</taxon>
        <taxon>Bacillota</taxon>
        <taxon>Negativicutes</taxon>
        <taxon>Selenomonadales</taxon>
        <taxon>Sporomusaceae</taxon>
        <taxon>Sporomusa</taxon>
        <taxon>environmental samples</taxon>
    </lineage>
</organism>
<dbReference type="PROSITE" id="PS51197">
    <property type="entry name" value="HTH_RRF2_2"/>
    <property type="match status" value="1"/>
</dbReference>
<dbReference type="InterPro" id="IPR000944">
    <property type="entry name" value="Tscrpt_reg_Rrf2"/>
</dbReference>
<dbReference type="AlphaFoldDB" id="A0A212LXD1"/>
<gene>
    <name evidence="1" type="ORF">KL86SPO_40625</name>
</gene>
<dbReference type="SUPFAM" id="SSF46785">
    <property type="entry name" value="Winged helix' DNA-binding domain"/>
    <property type="match status" value="1"/>
</dbReference>
<proteinExistence type="predicted"/>
<dbReference type="InterPro" id="IPR036390">
    <property type="entry name" value="WH_DNA-bd_sf"/>
</dbReference>
<evidence type="ECO:0000313" key="1">
    <source>
        <dbReference type="EMBL" id="SCM82140.1"/>
    </source>
</evidence>
<dbReference type="PANTHER" id="PTHR33221:SF2">
    <property type="entry name" value="TRANSCRIPTIONAL REGULATOR"/>
    <property type="match status" value="1"/>
</dbReference>
<accession>A0A212LXD1</accession>
<dbReference type="EMBL" id="FMJE01000004">
    <property type="protein sequence ID" value="SCM82140.1"/>
    <property type="molecule type" value="Genomic_DNA"/>
</dbReference>
<dbReference type="PANTHER" id="PTHR33221">
    <property type="entry name" value="WINGED HELIX-TURN-HELIX TRANSCRIPTIONAL REGULATOR, RRF2 FAMILY"/>
    <property type="match status" value="1"/>
</dbReference>
<dbReference type="RefSeq" id="WP_288184888.1">
    <property type="nucleotide sequence ID" value="NZ_LT608335.1"/>
</dbReference>
<dbReference type="GO" id="GO:0003700">
    <property type="term" value="F:DNA-binding transcription factor activity"/>
    <property type="evidence" value="ECO:0007669"/>
    <property type="project" value="TreeGrafter"/>
</dbReference>
<dbReference type="InterPro" id="IPR030489">
    <property type="entry name" value="TR_Rrf2-type_CS"/>
</dbReference>
<dbReference type="NCBIfam" id="TIGR00738">
    <property type="entry name" value="rrf2_super"/>
    <property type="match status" value="1"/>
</dbReference>
<dbReference type="Pfam" id="PF02082">
    <property type="entry name" value="Rrf2"/>
    <property type="match status" value="1"/>
</dbReference>
<dbReference type="GO" id="GO:0005829">
    <property type="term" value="C:cytosol"/>
    <property type="evidence" value="ECO:0007669"/>
    <property type="project" value="TreeGrafter"/>
</dbReference>
<dbReference type="Gene3D" id="1.10.10.10">
    <property type="entry name" value="Winged helix-like DNA-binding domain superfamily/Winged helix DNA-binding domain"/>
    <property type="match status" value="1"/>
</dbReference>
<reference evidence="1" key="1">
    <citation type="submission" date="2016-08" db="EMBL/GenBank/DDBJ databases">
        <authorList>
            <person name="Seilhamer J.J."/>
        </authorList>
    </citation>
    <scope>NUCLEOTIDE SEQUENCE</scope>
    <source>
        <strain evidence="1">86</strain>
    </source>
</reference>
<name>A0A212LXD1_9FIRM</name>
<dbReference type="PROSITE" id="PS01332">
    <property type="entry name" value="HTH_RRF2_1"/>
    <property type="match status" value="1"/>
</dbReference>
<sequence length="139" mass="14974">MQLNQATDYAFRVVLYLAGLPSGTVESGVIIAERQNIPYRFLQKIVRMLAAAGLVKSYRGVEGGFALAKSPDNITLYDVITAMEGPLGIHRCLAERNACNKNCGQECPVHHALAGIQERLAADLSSVTFAVLAAEAKIK</sequence>